<evidence type="ECO:0000313" key="3">
    <source>
        <dbReference type="EMBL" id="MEQ2169296.1"/>
    </source>
</evidence>
<feature type="coiled-coil region" evidence="1">
    <location>
        <begin position="51"/>
        <end position="78"/>
    </location>
</feature>
<name>A0ABV0ND53_9TELE</name>
<dbReference type="InterPro" id="IPR032498">
    <property type="entry name" value="PI3K_P85_iSH2"/>
</dbReference>
<protein>
    <recommendedName>
        <fullName evidence="2">PI3K regulatory subunit p85-related inter-SH2 domain-containing protein</fullName>
    </recommendedName>
</protein>
<evidence type="ECO:0000259" key="2">
    <source>
        <dbReference type="Pfam" id="PF16454"/>
    </source>
</evidence>
<reference evidence="3 4" key="1">
    <citation type="submission" date="2021-06" db="EMBL/GenBank/DDBJ databases">
        <authorList>
            <person name="Palmer J.M."/>
        </authorList>
    </citation>
    <scope>NUCLEOTIDE SEQUENCE [LARGE SCALE GENOMIC DNA]</scope>
    <source>
        <strain evidence="3 4">GA_2019</strain>
        <tissue evidence="3">Muscle</tissue>
    </source>
</reference>
<evidence type="ECO:0000313" key="4">
    <source>
        <dbReference type="Proteomes" id="UP001476798"/>
    </source>
</evidence>
<dbReference type="EMBL" id="JAHRIO010032532">
    <property type="protein sequence ID" value="MEQ2169296.1"/>
    <property type="molecule type" value="Genomic_DNA"/>
</dbReference>
<accession>A0ABV0ND53</accession>
<dbReference type="Proteomes" id="UP001476798">
    <property type="component" value="Unassembled WGS sequence"/>
</dbReference>
<comment type="caution">
    <text evidence="3">The sequence shown here is derived from an EMBL/GenBank/DDBJ whole genome shotgun (WGS) entry which is preliminary data.</text>
</comment>
<dbReference type="Gene3D" id="1.10.287.1490">
    <property type="match status" value="1"/>
</dbReference>
<organism evidence="3 4">
    <name type="scientific">Goodea atripinnis</name>
    <dbReference type="NCBI Taxonomy" id="208336"/>
    <lineage>
        <taxon>Eukaryota</taxon>
        <taxon>Metazoa</taxon>
        <taxon>Chordata</taxon>
        <taxon>Craniata</taxon>
        <taxon>Vertebrata</taxon>
        <taxon>Euteleostomi</taxon>
        <taxon>Actinopterygii</taxon>
        <taxon>Neopterygii</taxon>
        <taxon>Teleostei</taxon>
        <taxon>Neoteleostei</taxon>
        <taxon>Acanthomorphata</taxon>
        <taxon>Ovalentaria</taxon>
        <taxon>Atherinomorphae</taxon>
        <taxon>Cyprinodontiformes</taxon>
        <taxon>Goodeidae</taxon>
        <taxon>Goodea</taxon>
    </lineage>
</organism>
<dbReference type="Pfam" id="PF16454">
    <property type="entry name" value="PI3K_P85_iSH2"/>
    <property type="match status" value="1"/>
</dbReference>
<keyword evidence="1" id="KW-0175">Coiled coil</keyword>
<keyword evidence="4" id="KW-1185">Reference proteome</keyword>
<feature type="domain" description="PI3K regulatory subunit p85-related inter-SH2" evidence="2">
    <location>
        <begin position="43"/>
        <end position="84"/>
    </location>
</feature>
<proteinExistence type="predicted"/>
<gene>
    <name evidence="3" type="ORF">GOODEAATRI_023570</name>
</gene>
<sequence>MEPFWCETPPVDWRASTLSLSALNHIDCSCFFLSLLSSAVCVAQLVKENSIEEVGEQLKVYHEQYQEKSREYDSLYEEYTRTSQVRLVQ</sequence>
<evidence type="ECO:0000256" key="1">
    <source>
        <dbReference type="SAM" id="Coils"/>
    </source>
</evidence>